<feature type="region of interest" description="Disordered" evidence="1">
    <location>
        <begin position="29"/>
        <end position="56"/>
    </location>
</feature>
<keyword evidence="3" id="KW-1185">Reference proteome</keyword>
<evidence type="ECO:0000256" key="1">
    <source>
        <dbReference type="SAM" id="MobiDB-lite"/>
    </source>
</evidence>
<evidence type="ECO:0000313" key="3">
    <source>
        <dbReference type="Proteomes" id="UP000178129"/>
    </source>
</evidence>
<comment type="caution">
    <text evidence="2">The sequence shown here is derived from an EMBL/GenBank/DDBJ whole genome shotgun (WGS) entry which is preliminary data.</text>
</comment>
<protein>
    <submittedName>
        <fullName evidence="2">Uncharacterized protein</fullName>
    </submittedName>
</protein>
<dbReference type="EMBL" id="FJUW01000082">
    <property type="protein sequence ID" value="CZT13208.1"/>
    <property type="molecule type" value="Genomic_DNA"/>
</dbReference>
<dbReference type="Proteomes" id="UP000178129">
    <property type="component" value="Unassembled WGS sequence"/>
</dbReference>
<accession>A0A1E1LRU9</accession>
<reference evidence="3" key="1">
    <citation type="submission" date="2016-03" db="EMBL/GenBank/DDBJ databases">
        <authorList>
            <person name="Ploux O."/>
        </authorList>
    </citation>
    <scope>NUCLEOTIDE SEQUENCE [LARGE SCALE GENOMIC DNA]</scope>
    <source>
        <strain evidence="3">UK7</strain>
    </source>
</reference>
<organism evidence="2 3">
    <name type="scientific">Rhynchosporium graminicola</name>
    <dbReference type="NCBI Taxonomy" id="2792576"/>
    <lineage>
        <taxon>Eukaryota</taxon>
        <taxon>Fungi</taxon>
        <taxon>Dikarya</taxon>
        <taxon>Ascomycota</taxon>
        <taxon>Pezizomycotina</taxon>
        <taxon>Leotiomycetes</taxon>
        <taxon>Helotiales</taxon>
        <taxon>Ploettnerulaceae</taxon>
        <taxon>Rhynchosporium</taxon>
    </lineage>
</organism>
<gene>
    <name evidence="2" type="ORF">RCO7_01594</name>
</gene>
<dbReference type="AlphaFoldDB" id="A0A1E1LRU9"/>
<dbReference type="InParanoid" id="A0A1E1LRU9"/>
<evidence type="ECO:0000313" key="2">
    <source>
        <dbReference type="EMBL" id="CZT13208.1"/>
    </source>
</evidence>
<feature type="compositionally biased region" description="Basic and acidic residues" evidence="1">
    <location>
        <begin position="29"/>
        <end position="45"/>
    </location>
</feature>
<name>A0A1E1LRU9_9HELO</name>
<proteinExistence type="predicted"/>
<sequence>MRTNEQEPPTVCMNGSNKAAPSALCKVTSGERKGALATPEEKGREVASPGPILRHS</sequence>